<proteinExistence type="predicted"/>
<protein>
    <submittedName>
        <fullName evidence="1">Uncharacterized protein</fullName>
    </submittedName>
</protein>
<name>A0ACB6YZ53_THEGA</name>
<organism evidence="1 2">
    <name type="scientific">Thelephora ganbajun</name>
    <name type="common">Ganba fungus</name>
    <dbReference type="NCBI Taxonomy" id="370292"/>
    <lineage>
        <taxon>Eukaryota</taxon>
        <taxon>Fungi</taxon>
        <taxon>Dikarya</taxon>
        <taxon>Basidiomycota</taxon>
        <taxon>Agaricomycotina</taxon>
        <taxon>Agaricomycetes</taxon>
        <taxon>Thelephorales</taxon>
        <taxon>Thelephoraceae</taxon>
        <taxon>Thelephora</taxon>
    </lineage>
</organism>
<evidence type="ECO:0000313" key="1">
    <source>
        <dbReference type="EMBL" id="KAF9642714.1"/>
    </source>
</evidence>
<dbReference type="EMBL" id="MU118377">
    <property type="protein sequence ID" value="KAF9642714.1"/>
    <property type="molecule type" value="Genomic_DNA"/>
</dbReference>
<reference evidence="1" key="2">
    <citation type="journal article" date="2020" name="Nat. Commun.">
        <title>Large-scale genome sequencing of mycorrhizal fungi provides insights into the early evolution of symbiotic traits.</title>
        <authorList>
            <person name="Miyauchi S."/>
            <person name="Kiss E."/>
            <person name="Kuo A."/>
            <person name="Drula E."/>
            <person name="Kohler A."/>
            <person name="Sanchez-Garcia M."/>
            <person name="Morin E."/>
            <person name="Andreopoulos B."/>
            <person name="Barry K.W."/>
            <person name="Bonito G."/>
            <person name="Buee M."/>
            <person name="Carver A."/>
            <person name="Chen C."/>
            <person name="Cichocki N."/>
            <person name="Clum A."/>
            <person name="Culley D."/>
            <person name="Crous P.W."/>
            <person name="Fauchery L."/>
            <person name="Girlanda M."/>
            <person name="Hayes R.D."/>
            <person name="Keri Z."/>
            <person name="LaButti K."/>
            <person name="Lipzen A."/>
            <person name="Lombard V."/>
            <person name="Magnuson J."/>
            <person name="Maillard F."/>
            <person name="Murat C."/>
            <person name="Nolan M."/>
            <person name="Ohm R.A."/>
            <person name="Pangilinan J."/>
            <person name="Pereira M.F."/>
            <person name="Perotto S."/>
            <person name="Peter M."/>
            <person name="Pfister S."/>
            <person name="Riley R."/>
            <person name="Sitrit Y."/>
            <person name="Stielow J.B."/>
            <person name="Szollosi G."/>
            <person name="Zifcakova L."/>
            <person name="Stursova M."/>
            <person name="Spatafora J.W."/>
            <person name="Tedersoo L."/>
            <person name="Vaario L.M."/>
            <person name="Yamada A."/>
            <person name="Yan M."/>
            <person name="Wang P."/>
            <person name="Xu J."/>
            <person name="Bruns T."/>
            <person name="Baldrian P."/>
            <person name="Vilgalys R."/>
            <person name="Dunand C."/>
            <person name="Henrissat B."/>
            <person name="Grigoriev I.V."/>
            <person name="Hibbett D."/>
            <person name="Nagy L.G."/>
            <person name="Martin F.M."/>
        </authorList>
    </citation>
    <scope>NUCLEOTIDE SEQUENCE</scope>
    <source>
        <strain evidence="1">P2</strain>
    </source>
</reference>
<evidence type="ECO:0000313" key="2">
    <source>
        <dbReference type="Proteomes" id="UP000886501"/>
    </source>
</evidence>
<comment type="caution">
    <text evidence="1">The sequence shown here is derived from an EMBL/GenBank/DDBJ whole genome shotgun (WGS) entry which is preliminary data.</text>
</comment>
<accession>A0ACB6YZ53</accession>
<sequence>MKPVWRFGMGCKSSDQMGWYGIDGMQRWIVRPLLSVSKDRVYATCDEHGLDYVTDETNFQPEVILRDAARHALAGGSTSDDIQRDRMLQKMATNTERLGVPLAFSDGIEFLQSLPNDYALKVGMIGTEAHTLLRDCTVPSPPSTILLSQGKISQTKNPFVQRSMVIQILRFVSPHPWGSHTAEGFQKSAGLDQIAASIFDNASSNTSKKRFAFSTGSHVLWTPVYVRPDGQLKHAKPGSGADGSVEGWPASRLPPYKYANGPSGLEIDVTFPMLENRSCRDPVEVLYHNRFVLSFDPRVMPEETLKQLQTSLGKHRLAVTTTGKYFPPRLVFRSSNGNYVKEIDVSGPGPGVGSVPTVSEFVGIRLGQVGT</sequence>
<keyword evidence="2" id="KW-1185">Reference proteome</keyword>
<dbReference type="Proteomes" id="UP000886501">
    <property type="component" value="Unassembled WGS sequence"/>
</dbReference>
<gene>
    <name evidence="1" type="ORF">BDM02DRAFT_1952404</name>
</gene>
<reference evidence="1" key="1">
    <citation type="submission" date="2019-10" db="EMBL/GenBank/DDBJ databases">
        <authorList>
            <consortium name="DOE Joint Genome Institute"/>
            <person name="Kuo A."/>
            <person name="Miyauchi S."/>
            <person name="Kiss E."/>
            <person name="Drula E."/>
            <person name="Kohler A."/>
            <person name="Sanchez-Garcia M."/>
            <person name="Andreopoulos B."/>
            <person name="Barry K.W."/>
            <person name="Bonito G."/>
            <person name="Buee M."/>
            <person name="Carver A."/>
            <person name="Chen C."/>
            <person name="Cichocki N."/>
            <person name="Clum A."/>
            <person name="Culley D."/>
            <person name="Crous P.W."/>
            <person name="Fauchery L."/>
            <person name="Girlanda M."/>
            <person name="Hayes R."/>
            <person name="Keri Z."/>
            <person name="Labutti K."/>
            <person name="Lipzen A."/>
            <person name="Lombard V."/>
            <person name="Magnuson J."/>
            <person name="Maillard F."/>
            <person name="Morin E."/>
            <person name="Murat C."/>
            <person name="Nolan M."/>
            <person name="Ohm R."/>
            <person name="Pangilinan J."/>
            <person name="Pereira M."/>
            <person name="Perotto S."/>
            <person name="Peter M."/>
            <person name="Riley R."/>
            <person name="Sitrit Y."/>
            <person name="Stielow B."/>
            <person name="Szollosi G."/>
            <person name="Zifcakova L."/>
            <person name="Stursova M."/>
            <person name="Spatafora J.W."/>
            <person name="Tedersoo L."/>
            <person name="Vaario L.-M."/>
            <person name="Yamada A."/>
            <person name="Yan M."/>
            <person name="Wang P."/>
            <person name="Xu J."/>
            <person name="Bruns T."/>
            <person name="Baldrian P."/>
            <person name="Vilgalys R."/>
            <person name="Henrissat B."/>
            <person name="Grigoriev I.V."/>
            <person name="Hibbett D."/>
            <person name="Nagy L.G."/>
            <person name="Martin F.M."/>
        </authorList>
    </citation>
    <scope>NUCLEOTIDE SEQUENCE</scope>
    <source>
        <strain evidence="1">P2</strain>
    </source>
</reference>